<comment type="caution">
    <text evidence="5">The sequence shown here is derived from an EMBL/GenBank/DDBJ whole genome shotgun (WGS) entry which is preliminary data.</text>
</comment>
<dbReference type="InterPro" id="IPR036259">
    <property type="entry name" value="MFS_trans_sf"/>
</dbReference>
<proteinExistence type="predicted"/>
<evidence type="ECO:0000256" key="3">
    <source>
        <dbReference type="ARBA" id="ARBA00022989"/>
    </source>
</evidence>
<evidence type="ECO:0000256" key="1">
    <source>
        <dbReference type="ARBA" id="ARBA00004370"/>
    </source>
</evidence>
<evidence type="ECO:0000256" key="2">
    <source>
        <dbReference type="ARBA" id="ARBA00022692"/>
    </source>
</evidence>
<dbReference type="Proteomes" id="UP001357485">
    <property type="component" value="Unassembled WGS sequence"/>
</dbReference>
<gene>
    <name evidence="5" type="ORF">LTR16_002027</name>
</gene>
<dbReference type="EMBL" id="JAVRRA010016553">
    <property type="protein sequence ID" value="KAK5201627.1"/>
    <property type="molecule type" value="Genomic_DNA"/>
</dbReference>
<reference evidence="5 6" key="1">
    <citation type="submission" date="2023-08" db="EMBL/GenBank/DDBJ databases">
        <title>Black Yeasts Isolated from many extreme environments.</title>
        <authorList>
            <person name="Coleine C."/>
            <person name="Stajich J.E."/>
            <person name="Selbmann L."/>
        </authorList>
    </citation>
    <scope>NUCLEOTIDE SEQUENCE [LARGE SCALE GENOMIC DNA]</scope>
    <source>
        <strain evidence="5 6">CCFEE 536</strain>
    </source>
</reference>
<comment type="subcellular location">
    <subcellularLocation>
        <location evidence="1">Membrane</location>
    </subcellularLocation>
</comment>
<evidence type="ECO:0000256" key="4">
    <source>
        <dbReference type="ARBA" id="ARBA00023136"/>
    </source>
</evidence>
<protein>
    <submittedName>
        <fullName evidence="5">Uncharacterized protein</fullName>
    </submittedName>
</protein>
<dbReference type="InterPro" id="IPR005828">
    <property type="entry name" value="MFS_sugar_transport-like"/>
</dbReference>
<keyword evidence="2" id="KW-0812">Transmembrane</keyword>
<accession>A0ABR0LPT0</accession>
<organism evidence="5 6">
    <name type="scientific">Cryomyces antarcticus</name>
    <dbReference type="NCBI Taxonomy" id="329879"/>
    <lineage>
        <taxon>Eukaryota</taxon>
        <taxon>Fungi</taxon>
        <taxon>Dikarya</taxon>
        <taxon>Ascomycota</taxon>
        <taxon>Pezizomycotina</taxon>
        <taxon>Dothideomycetes</taxon>
        <taxon>Dothideomycetes incertae sedis</taxon>
        <taxon>Cryomyces</taxon>
    </lineage>
</organism>
<dbReference type="Gene3D" id="1.20.1250.20">
    <property type="entry name" value="MFS general substrate transporter like domains"/>
    <property type="match status" value="1"/>
</dbReference>
<name>A0ABR0LPT0_9PEZI</name>
<keyword evidence="3" id="KW-1133">Transmembrane helix</keyword>
<keyword evidence="6" id="KW-1185">Reference proteome</keyword>
<evidence type="ECO:0000313" key="5">
    <source>
        <dbReference type="EMBL" id="KAK5201627.1"/>
    </source>
</evidence>
<dbReference type="Pfam" id="PF00083">
    <property type="entry name" value="Sugar_tr"/>
    <property type="match status" value="1"/>
</dbReference>
<sequence>MGLMFFQQFVGINALIYYSPTLFQTTGLDHSMQLIMSGVLNITQLVGVSIWTGSGEDHYYCGEVGRMDQRGIPAVLHLEQMDHVFKDVRGEEELAKKKTFEEAIVAKGMLLLTLER</sequence>
<keyword evidence="4" id="KW-0472">Membrane</keyword>
<evidence type="ECO:0000313" key="6">
    <source>
        <dbReference type="Proteomes" id="UP001357485"/>
    </source>
</evidence>
<feature type="non-terminal residue" evidence="5">
    <location>
        <position position="116"/>
    </location>
</feature>